<sequence length="114" mass="12927">MTSLVLVHNLTSTTHAWYTSSITGVSGLFKSQLMSTKPQHRVISANDWHNLSLLQQLFNHNPNFASYAASIKALFFFYLHNCTQQNDDFALNTEDVQGVLELVHALQNLKHPRT</sequence>
<dbReference type="Proteomes" id="UP000596202">
    <property type="component" value="Chromosome"/>
</dbReference>
<accession>A0A9Q6Z8L1</accession>
<reference evidence="1 2" key="1">
    <citation type="submission" date="2021-01" db="EMBL/GenBank/DDBJ databases">
        <title>FDA dAtabase for Regulatory Grade micrObial Sequences (FDA-ARGOS): Supporting development and validation of Infectious Disease Dx tests.</title>
        <authorList>
            <person name="Sproer C."/>
            <person name="Gronow S."/>
            <person name="Severitt S."/>
            <person name="Schroder I."/>
            <person name="Tallon L."/>
            <person name="Sadzewicz L."/>
            <person name="Zhao X."/>
            <person name="Boylan J."/>
            <person name="Ott S."/>
            <person name="Bowen H."/>
            <person name="Vavikolanu K."/>
            <person name="Mehta A."/>
            <person name="Aluvathingal J."/>
            <person name="Nadendla S."/>
            <person name="Lowell S."/>
            <person name="Myers T."/>
            <person name="Yan Y."/>
            <person name="Sichtig H."/>
        </authorList>
    </citation>
    <scope>NUCLEOTIDE SEQUENCE [LARGE SCALE GENOMIC DNA]</scope>
    <source>
        <strain evidence="1 2">FDAARGOS_1131</strain>
    </source>
</reference>
<evidence type="ECO:0000313" key="2">
    <source>
        <dbReference type="Proteomes" id="UP000596202"/>
    </source>
</evidence>
<dbReference type="EMBL" id="CP068108">
    <property type="protein sequence ID" value="QQU00088.1"/>
    <property type="molecule type" value="Genomic_DNA"/>
</dbReference>
<gene>
    <name evidence="1" type="ORF">I6I88_18320</name>
</gene>
<name>A0A9Q6Z8L1_MYROD</name>
<dbReference type="AlphaFoldDB" id="A0A9Q6Z8L1"/>
<evidence type="ECO:0000313" key="1">
    <source>
        <dbReference type="EMBL" id="QQU00088.1"/>
    </source>
</evidence>
<protein>
    <submittedName>
        <fullName evidence="1">Uncharacterized protein</fullName>
    </submittedName>
</protein>
<proteinExistence type="predicted"/>
<organism evidence="1 2">
    <name type="scientific">Myroides odoratus</name>
    <name type="common">Flavobacterium odoratum</name>
    <dbReference type="NCBI Taxonomy" id="256"/>
    <lineage>
        <taxon>Bacteria</taxon>
        <taxon>Pseudomonadati</taxon>
        <taxon>Bacteroidota</taxon>
        <taxon>Flavobacteriia</taxon>
        <taxon>Flavobacteriales</taxon>
        <taxon>Flavobacteriaceae</taxon>
        <taxon>Myroides</taxon>
    </lineage>
</organism>
<dbReference type="OrthoDB" id="1453268at2"/>